<keyword evidence="4 6" id="KW-1133">Transmembrane helix</keyword>
<dbReference type="InterPro" id="IPR020846">
    <property type="entry name" value="MFS_dom"/>
</dbReference>
<organism evidence="8 9">
    <name type="scientific">Vibrio aerogenes CECT 7868</name>
    <dbReference type="NCBI Taxonomy" id="1216006"/>
    <lineage>
        <taxon>Bacteria</taxon>
        <taxon>Pseudomonadati</taxon>
        <taxon>Pseudomonadota</taxon>
        <taxon>Gammaproteobacteria</taxon>
        <taxon>Vibrionales</taxon>
        <taxon>Vibrionaceae</taxon>
        <taxon>Vibrio</taxon>
    </lineage>
</organism>
<dbReference type="PANTHER" id="PTHR43124:SF3">
    <property type="entry name" value="CHLORAMPHENICOL EFFLUX PUMP RV0191"/>
    <property type="match status" value="1"/>
</dbReference>
<feature type="transmembrane region" description="Helical" evidence="6">
    <location>
        <begin position="116"/>
        <end position="136"/>
    </location>
</feature>
<dbReference type="GO" id="GO:0022857">
    <property type="term" value="F:transmembrane transporter activity"/>
    <property type="evidence" value="ECO:0007669"/>
    <property type="project" value="InterPro"/>
</dbReference>
<dbReference type="STRING" id="1216006.VA7868_04442"/>
<evidence type="ECO:0000256" key="2">
    <source>
        <dbReference type="ARBA" id="ARBA00022475"/>
    </source>
</evidence>
<keyword evidence="9" id="KW-1185">Reference proteome</keyword>
<dbReference type="SUPFAM" id="SSF103473">
    <property type="entry name" value="MFS general substrate transporter"/>
    <property type="match status" value="1"/>
</dbReference>
<feature type="transmembrane region" description="Helical" evidence="6">
    <location>
        <begin position="251"/>
        <end position="275"/>
    </location>
</feature>
<dbReference type="CDD" id="cd17473">
    <property type="entry name" value="MFS_arabinose_efflux_permease_like"/>
    <property type="match status" value="1"/>
</dbReference>
<dbReference type="GO" id="GO:0005886">
    <property type="term" value="C:plasma membrane"/>
    <property type="evidence" value="ECO:0007669"/>
    <property type="project" value="UniProtKB-SubCell"/>
</dbReference>
<sequence length="405" mass="43060">MSKIIVNETSCDKGPLPYRTVLVLLLLASMLTVMAGAIITPVVEVMRGDLKIDGTAAGLILTMHGLVIAVSSPLAGWLIDRWGRRVPLAAGLVMYGLAGGAGVFAESYQALIASRIIFGLGAALVFTGTTVAMLALYRGTLRDRVMGWRTTATSIGGVIFPLIGGGLATLMSWHAAFGVYLIGLPIGIAVLAMMPASQEKAQKSTRQQGDAMLTLLRQPALTGIFFLVIVQAVMLYALAVFLPQRLAELGYQMPVVASLYMALMSGTSSVIGAYFGRLRQRWSYLALLRWTAVAWVGAFLLLGLSGDLWLLAVGSAITGISNALAFSTTSVMVADFVPEKVLGRAMAVFSTCMFLGQFLSPVLLGALIEQTSLTTGYLMLSGGATLILTVLLLMRQERKLTEKAL</sequence>
<feature type="transmembrane region" description="Helical" evidence="6">
    <location>
        <begin position="148"/>
        <end position="167"/>
    </location>
</feature>
<feature type="transmembrane region" description="Helical" evidence="6">
    <location>
        <begin position="346"/>
        <end position="368"/>
    </location>
</feature>
<dbReference type="OrthoDB" id="146345at2"/>
<dbReference type="PROSITE" id="PS00216">
    <property type="entry name" value="SUGAR_TRANSPORT_1"/>
    <property type="match status" value="1"/>
</dbReference>
<dbReference type="AlphaFoldDB" id="A0A1M6EEP8"/>
<feature type="transmembrane region" description="Helical" evidence="6">
    <location>
        <begin position="215"/>
        <end position="239"/>
    </location>
</feature>
<evidence type="ECO:0000256" key="5">
    <source>
        <dbReference type="ARBA" id="ARBA00023136"/>
    </source>
</evidence>
<comment type="subcellular location">
    <subcellularLocation>
        <location evidence="1">Cell membrane</location>
        <topology evidence="1">Multi-pass membrane protein</topology>
    </subcellularLocation>
</comment>
<feature type="transmembrane region" description="Helical" evidence="6">
    <location>
        <begin position="308"/>
        <end position="334"/>
    </location>
</feature>
<protein>
    <submittedName>
        <fullName evidence="8">Antiseptic resistance protein</fullName>
    </submittedName>
</protein>
<evidence type="ECO:0000256" key="1">
    <source>
        <dbReference type="ARBA" id="ARBA00004651"/>
    </source>
</evidence>
<name>A0A1M6EEP8_9VIBR</name>
<dbReference type="InterPro" id="IPR005829">
    <property type="entry name" value="Sugar_transporter_CS"/>
</dbReference>
<evidence type="ECO:0000256" key="3">
    <source>
        <dbReference type="ARBA" id="ARBA00022692"/>
    </source>
</evidence>
<evidence type="ECO:0000259" key="7">
    <source>
        <dbReference type="PROSITE" id="PS50850"/>
    </source>
</evidence>
<evidence type="ECO:0000256" key="6">
    <source>
        <dbReference type="SAM" id="Phobius"/>
    </source>
</evidence>
<dbReference type="Proteomes" id="UP000184608">
    <property type="component" value="Unassembled WGS sequence"/>
</dbReference>
<dbReference type="PROSITE" id="PS50850">
    <property type="entry name" value="MFS"/>
    <property type="match status" value="1"/>
</dbReference>
<dbReference type="InterPro" id="IPR050189">
    <property type="entry name" value="MFS_Efflux_Transporters"/>
</dbReference>
<keyword evidence="3 6" id="KW-0812">Transmembrane</keyword>
<dbReference type="InterPro" id="IPR011701">
    <property type="entry name" value="MFS"/>
</dbReference>
<feature type="transmembrane region" description="Helical" evidence="6">
    <location>
        <begin position="282"/>
        <end position="302"/>
    </location>
</feature>
<feature type="transmembrane region" description="Helical" evidence="6">
    <location>
        <begin position="55"/>
        <end position="79"/>
    </location>
</feature>
<dbReference type="Gene3D" id="1.20.1250.20">
    <property type="entry name" value="MFS general substrate transporter like domains"/>
    <property type="match status" value="1"/>
</dbReference>
<accession>A0A1M6EEP8</accession>
<keyword evidence="2" id="KW-1003">Cell membrane</keyword>
<gene>
    <name evidence="8" type="primary">qacA</name>
    <name evidence="8" type="ORF">VA7868_04442</name>
</gene>
<proteinExistence type="predicted"/>
<evidence type="ECO:0000313" key="9">
    <source>
        <dbReference type="Proteomes" id="UP000184608"/>
    </source>
</evidence>
<evidence type="ECO:0000313" key="8">
    <source>
        <dbReference type="EMBL" id="SHI83859.1"/>
    </source>
</evidence>
<dbReference type="PANTHER" id="PTHR43124">
    <property type="entry name" value="PURINE EFFLUX PUMP PBUE"/>
    <property type="match status" value="1"/>
</dbReference>
<feature type="transmembrane region" description="Helical" evidence="6">
    <location>
        <begin position="21"/>
        <end position="43"/>
    </location>
</feature>
<feature type="transmembrane region" description="Helical" evidence="6">
    <location>
        <begin position="374"/>
        <end position="394"/>
    </location>
</feature>
<dbReference type="RefSeq" id="WP_084193513.1">
    <property type="nucleotide sequence ID" value="NZ_FQXZ01000049.1"/>
</dbReference>
<dbReference type="EMBL" id="FQXZ01000049">
    <property type="protein sequence ID" value="SHI83859.1"/>
    <property type="molecule type" value="Genomic_DNA"/>
</dbReference>
<feature type="transmembrane region" description="Helical" evidence="6">
    <location>
        <begin position="86"/>
        <end position="104"/>
    </location>
</feature>
<reference evidence="8 9" key="1">
    <citation type="submission" date="2016-11" db="EMBL/GenBank/DDBJ databases">
        <authorList>
            <person name="Jaros S."/>
            <person name="Januszkiewicz K."/>
            <person name="Wedrychowicz H."/>
        </authorList>
    </citation>
    <scope>NUCLEOTIDE SEQUENCE [LARGE SCALE GENOMIC DNA]</scope>
    <source>
        <strain evidence="8 9">CECT 7868</strain>
    </source>
</reference>
<dbReference type="InterPro" id="IPR036259">
    <property type="entry name" value="MFS_trans_sf"/>
</dbReference>
<feature type="transmembrane region" description="Helical" evidence="6">
    <location>
        <begin position="173"/>
        <end position="194"/>
    </location>
</feature>
<feature type="domain" description="Major facilitator superfamily (MFS) profile" evidence="7">
    <location>
        <begin position="21"/>
        <end position="399"/>
    </location>
</feature>
<evidence type="ECO:0000256" key="4">
    <source>
        <dbReference type="ARBA" id="ARBA00022989"/>
    </source>
</evidence>
<keyword evidence="5 6" id="KW-0472">Membrane</keyword>
<dbReference type="Pfam" id="PF07690">
    <property type="entry name" value="MFS_1"/>
    <property type="match status" value="1"/>
</dbReference>